<dbReference type="AlphaFoldDB" id="A0AAD6UAB4"/>
<proteinExistence type="predicted"/>
<keyword evidence="2" id="KW-0732">Signal</keyword>
<keyword evidence="4" id="KW-1185">Reference proteome</keyword>
<feature type="region of interest" description="Disordered" evidence="1">
    <location>
        <begin position="58"/>
        <end position="80"/>
    </location>
</feature>
<evidence type="ECO:0000256" key="1">
    <source>
        <dbReference type="SAM" id="MobiDB-lite"/>
    </source>
</evidence>
<evidence type="ECO:0000256" key="2">
    <source>
        <dbReference type="SAM" id="SignalP"/>
    </source>
</evidence>
<feature type="chain" id="PRO_5041897337" evidence="2">
    <location>
        <begin position="23"/>
        <end position="80"/>
    </location>
</feature>
<evidence type="ECO:0000313" key="4">
    <source>
        <dbReference type="Proteomes" id="UP001222325"/>
    </source>
</evidence>
<name>A0AAD6UAB4_9AGAR</name>
<reference evidence="3" key="1">
    <citation type="submission" date="2023-03" db="EMBL/GenBank/DDBJ databases">
        <title>Massive genome expansion in bonnet fungi (Mycena s.s.) driven by repeated elements and novel gene families across ecological guilds.</title>
        <authorList>
            <consortium name="Lawrence Berkeley National Laboratory"/>
            <person name="Harder C.B."/>
            <person name="Miyauchi S."/>
            <person name="Viragh M."/>
            <person name="Kuo A."/>
            <person name="Thoen E."/>
            <person name="Andreopoulos B."/>
            <person name="Lu D."/>
            <person name="Skrede I."/>
            <person name="Drula E."/>
            <person name="Henrissat B."/>
            <person name="Morin E."/>
            <person name="Kohler A."/>
            <person name="Barry K."/>
            <person name="LaButti K."/>
            <person name="Morin E."/>
            <person name="Salamov A."/>
            <person name="Lipzen A."/>
            <person name="Mereny Z."/>
            <person name="Hegedus B."/>
            <person name="Baldrian P."/>
            <person name="Stursova M."/>
            <person name="Weitz H."/>
            <person name="Taylor A."/>
            <person name="Grigoriev I.V."/>
            <person name="Nagy L.G."/>
            <person name="Martin F."/>
            <person name="Kauserud H."/>
        </authorList>
    </citation>
    <scope>NUCLEOTIDE SEQUENCE</scope>
    <source>
        <strain evidence="3">CBHHK173m</strain>
    </source>
</reference>
<dbReference type="Proteomes" id="UP001222325">
    <property type="component" value="Unassembled WGS sequence"/>
</dbReference>
<comment type="caution">
    <text evidence="3">The sequence shown here is derived from an EMBL/GenBank/DDBJ whole genome shotgun (WGS) entry which is preliminary data.</text>
</comment>
<protein>
    <submittedName>
        <fullName evidence="3">Uncharacterized protein</fullName>
    </submittedName>
</protein>
<sequence>MMGLRSILLLLAVLLFAFVTTAAPIPSEGGLTKKMLKQYKAKRSETPSRVARAALPSGYAARGATKRDATAAKPSQYYKH</sequence>
<gene>
    <name evidence="3" type="ORF">B0H15DRAFT_263264</name>
</gene>
<organism evidence="3 4">
    <name type="scientific">Mycena belliarum</name>
    <dbReference type="NCBI Taxonomy" id="1033014"/>
    <lineage>
        <taxon>Eukaryota</taxon>
        <taxon>Fungi</taxon>
        <taxon>Dikarya</taxon>
        <taxon>Basidiomycota</taxon>
        <taxon>Agaricomycotina</taxon>
        <taxon>Agaricomycetes</taxon>
        <taxon>Agaricomycetidae</taxon>
        <taxon>Agaricales</taxon>
        <taxon>Marasmiineae</taxon>
        <taxon>Mycenaceae</taxon>
        <taxon>Mycena</taxon>
    </lineage>
</organism>
<accession>A0AAD6UAB4</accession>
<feature type="signal peptide" evidence="2">
    <location>
        <begin position="1"/>
        <end position="22"/>
    </location>
</feature>
<dbReference type="EMBL" id="JARJCN010000022">
    <property type="protein sequence ID" value="KAJ7090393.1"/>
    <property type="molecule type" value="Genomic_DNA"/>
</dbReference>
<evidence type="ECO:0000313" key="3">
    <source>
        <dbReference type="EMBL" id="KAJ7090393.1"/>
    </source>
</evidence>